<dbReference type="Proteomes" id="UP001162003">
    <property type="component" value="Segment"/>
</dbReference>
<dbReference type="EMBL" id="MT341473">
    <property type="protein sequence ID" value="QNL09583.1"/>
    <property type="molecule type" value="Genomic_DNA"/>
</dbReference>
<organism evidence="1 2">
    <name type="scientific">Clinch densovirus 1</name>
    <dbReference type="NCBI Taxonomy" id="2767029"/>
    <lineage>
        <taxon>Viruses</taxon>
        <taxon>Monodnaviria</taxon>
        <taxon>Shotokuvirae</taxon>
        <taxon>Cossaviricota</taxon>
        <taxon>Quintoviricetes</taxon>
        <taxon>Piccovirales</taxon>
        <taxon>Parvoviridae</taxon>
        <taxon>Densovirinae</taxon>
        <taxon>Pefuambidensovirus</taxon>
        <taxon>Pefuambidensovirus unionid1</taxon>
    </lineage>
</organism>
<dbReference type="KEGG" id="vg:80541688"/>
<accession>A0A7G8YXA8</accession>
<protein>
    <submittedName>
        <fullName evidence="1">Uncharacterized protein</fullName>
    </submittedName>
</protein>
<evidence type="ECO:0000313" key="1">
    <source>
        <dbReference type="EMBL" id="QNL09583.1"/>
    </source>
</evidence>
<name>A0A7G8YXA8_9VIRU</name>
<keyword evidence="2" id="KW-1185">Reference proteome</keyword>
<evidence type="ECO:0000313" key="2">
    <source>
        <dbReference type="Proteomes" id="UP001162003"/>
    </source>
</evidence>
<dbReference type="RefSeq" id="YP_010802878.1">
    <property type="nucleotide sequence ID" value="NC_077065.1"/>
</dbReference>
<proteinExistence type="predicted"/>
<reference evidence="1 2" key="1">
    <citation type="journal article" date="2020" name="Sci. Rep.">
        <title>Mass mortality in freshwater mussels (Actinonaias pectorosa) in the Clinch River, USA, linked to a novel densovirus.</title>
        <authorList>
            <person name="Richard J.C."/>
            <person name="Leis E."/>
            <person name="Dunn C.D."/>
            <person name="Agbalog R."/>
            <person name="Waller D."/>
            <person name="Knowles S."/>
            <person name="Putnam J."/>
            <person name="Goldberg T.L."/>
        </authorList>
    </citation>
    <scope>NUCLEOTIDE SEQUENCE [LARGE SCALE GENOMIC DNA]</scope>
    <source>
        <strain evidence="1">CDnsV1/C47/2018</strain>
    </source>
</reference>
<dbReference type="GeneID" id="80541688"/>
<sequence>MFSVKTNTVHQPKSLYEISKFKARETYRFNWQIIINSLPKIIQRELLTDWLKCDEQLPSSEDEIDTILQFFSNRIVNWEHLSTEEFLHIMQHPDEVPDFAFEKNHCHLRFWTMTRPWDTTWKKRLCYACFVSESKFYKPYSANVWQEMGVIFNETKDHCIVDGDKLLSEFLWESRNWCERCICVPLFTIFDEDDCRMFFNMHMRKRTFNYYDSDYSSDDDSDIDYCYVKTIKGNFVDNTLYQFLKRNKDFDY</sequence>